<feature type="compositionally biased region" description="Basic and acidic residues" evidence="1">
    <location>
        <begin position="273"/>
        <end position="290"/>
    </location>
</feature>
<dbReference type="GO" id="GO:0036503">
    <property type="term" value="P:ERAD pathway"/>
    <property type="evidence" value="ECO:0007669"/>
    <property type="project" value="TreeGrafter"/>
</dbReference>
<evidence type="ECO:0000256" key="1">
    <source>
        <dbReference type="SAM" id="MobiDB-lite"/>
    </source>
</evidence>
<feature type="region of interest" description="Disordered" evidence="1">
    <location>
        <begin position="273"/>
        <end position="314"/>
    </location>
</feature>
<dbReference type="CDD" id="cd01767">
    <property type="entry name" value="UBX"/>
    <property type="match status" value="1"/>
</dbReference>
<feature type="compositionally biased region" description="Basic and acidic residues" evidence="1">
    <location>
        <begin position="518"/>
        <end position="529"/>
    </location>
</feature>
<dbReference type="PROSITE" id="PS50033">
    <property type="entry name" value="UBX"/>
    <property type="match status" value="1"/>
</dbReference>
<dbReference type="Gene3D" id="3.10.20.90">
    <property type="entry name" value="Phosphatidylinositol 3-kinase Catalytic Subunit, Chain A, domain 1"/>
    <property type="match status" value="1"/>
</dbReference>
<dbReference type="SUPFAM" id="SSF54236">
    <property type="entry name" value="Ubiquitin-like"/>
    <property type="match status" value="1"/>
</dbReference>
<feature type="region of interest" description="Disordered" evidence="1">
    <location>
        <begin position="195"/>
        <end position="248"/>
    </location>
</feature>
<dbReference type="GeneID" id="96008793"/>
<accession>A0AB34KFQ7</accession>
<dbReference type="EMBL" id="JAAQHG020000030">
    <property type="protein sequence ID" value="KAL1583929.1"/>
    <property type="molecule type" value="Genomic_DNA"/>
</dbReference>
<feature type="region of interest" description="Disordered" evidence="1">
    <location>
        <begin position="164"/>
        <end position="183"/>
    </location>
</feature>
<feature type="domain" description="UBX" evidence="2">
    <location>
        <begin position="316"/>
        <end position="400"/>
    </location>
</feature>
<name>A0AB34KFQ7_9PEZI</name>
<gene>
    <name evidence="3" type="ORF">WHR41_07350</name>
</gene>
<dbReference type="Proteomes" id="UP000803884">
    <property type="component" value="Unassembled WGS sequence"/>
</dbReference>
<feature type="region of interest" description="Disordered" evidence="1">
    <location>
        <begin position="473"/>
        <end position="529"/>
    </location>
</feature>
<dbReference type="Pfam" id="PF00789">
    <property type="entry name" value="UBX"/>
    <property type="match status" value="1"/>
</dbReference>
<evidence type="ECO:0000259" key="2">
    <source>
        <dbReference type="PROSITE" id="PS50033"/>
    </source>
</evidence>
<dbReference type="InterPro" id="IPR029071">
    <property type="entry name" value="Ubiquitin-like_domsf"/>
</dbReference>
<dbReference type="PANTHER" id="PTHR46424">
    <property type="entry name" value="UBX DOMAIN-CONTAINING PROTEIN 4"/>
    <property type="match status" value="1"/>
</dbReference>
<dbReference type="InterPro" id="IPR001012">
    <property type="entry name" value="UBX_dom"/>
</dbReference>
<keyword evidence="4" id="KW-1185">Reference proteome</keyword>
<dbReference type="SMART" id="SM00166">
    <property type="entry name" value="UBX"/>
    <property type="match status" value="1"/>
</dbReference>
<dbReference type="GO" id="GO:0005783">
    <property type="term" value="C:endoplasmic reticulum"/>
    <property type="evidence" value="ECO:0007669"/>
    <property type="project" value="TreeGrafter"/>
</dbReference>
<dbReference type="PANTHER" id="PTHR46424:SF1">
    <property type="entry name" value="UBX DOMAIN-CONTAINING PROTEIN 4"/>
    <property type="match status" value="1"/>
</dbReference>
<protein>
    <recommendedName>
        <fullName evidence="2">UBX domain-containing protein</fullName>
    </recommendedName>
</protein>
<proteinExistence type="predicted"/>
<feature type="compositionally biased region" description="Polar residues" evidence="1">
    <location>
        <begin position="302"/>
        <end position="314"/>
    </location>
</feature>
<comment type="caution">
    <text evidence="3">The sequence shown here is derived from an EMBL/GenBank/DDBJ whole genome shotgun (WGS) entry which is preliminary data.</text>
</comment>
<evidence type="ECO:0000313" key="3">
    <source>
        <dbReference type="EMBL" id="KAL1583929.1"/>
    </source>
</evidence>
<dbReference type="AlphaFoldDB" id="A0AB34KFQ7"/>
<evidence type="ECO:0000313" key="4">
    <source>
        <dbReference type="Proteomes" id="UP000803884"/>
    </source>
</evidence>
<reference evidence="3 4" key="1">
    <citation type="journal article" date="2020" name="Microbiol. Resour. Announc.">
        <title>Draft Genome Sequence of a Cladosporium Species Isolated from the Mesophotic Ascidian Didemnum maculosum.</title>
        <authorList>
            <person name="Gioti A."/>
            <person name="Siaperas R."/>
            <person name="Nikolaivits E."/>
            <person name="Le Goff G."/>
            <person name="Ouazzani J."/>
            <person name="Kotoulas G."/>
            <person name="Topakas E."/>
        </authorList>
    </citation>
    <scope>NUCLEOTIDE SEQUENCE [LARGE SCALE GENOMIC DNA]</scope>
    <source>
        <strain evidence="3 4">TM138-S3</strain>
    </source>
</reference>
<organism evidence="3 4">
    <name type="scientific">Cladosporium halotolerans</name>
    <dbReference type="NCBI Taxonomy" id="1052096"/>
    <lineage>
        <taxon>Eukaryota</taxon>
        <taxon>Fungi</taxon>
        <taxon>Dikarya</taxon>
        <taxon>Ascomycota</taxon>
        <taxon>Pezizomycotina</taxon>
        <taxon>Dothideomycetes</taxon>
        <taxon>Dothideomycetidae</taxon>
        <taxon>Cladosporiales</taxon>
        <taxon>Cladosporiaceae</taxon>
        <taxon>Cladosporium</taxon>
    </lineage>
</organism>
<feature type="compositionally biased region" description="Basic and acidic residues" evidence="1">
    <location>
        <begin position="494"/>
        <end position="506"/>
    </location>
</feature>
<feature type="compositionally biased region" description="Low complexity" evidence="1">
    <location>
        <begin position="168"/>
        <end position="181"/>
    </location>
</feature>
<dbReference type="RefSeq" id="XP_069227035.1">
    <property type="nucleotide sequence ID" value="XM_069375955.1"/>
</dbReference>
<sequence>MFHQGDLQSGIGAAIQQQKLVACFVRQDDDATSATWENEWLTGAHEAVTEDESGVDIPTTLKAKTVLLRIDHGSTEASFLAAFCPIEQAPTLVIIHNGTVLDKLEKGIEFAEWSQRLLKACGVDSGVAKEEMISETTGDLTQSAAGGADIPATDAVLVANESVARTQPAPSSPGASDAAPSQTPENVQAMLTERGQRLEADRRQREAREKADRIARAKARREEEERAQAQADKGKQRADGGDAAREKARVDWLQQQAKRKQEAKEEKERIMARIEADKRERKNREAERKQAMSAMAGEPLPSEQTSSLSGGSRATATSGICAIQVRLFDGSSIKGKFAHDSTLATAVREWIKEASPAGGADIPYNFRQVLTPKPSRTIEISEEGQTLADVGLMPTATLVLVPVAGYTEAYSSSSGGGIMGSAMGLVSGAFGLAGSALGYITGYGSNGASQSSGGLYMGGTADEHEPSNVQGTRMANADPGTLQNGGPSRIRVKTMAEQRAENEKGAEFYNGNSLGTEGRNDDDAGDRRQ</sequence>